<protein>
    <submittedName>
        <fullName evidence="5">ATP-dependent transcriptional regulator, MalT-like, LuxR family</fullName>
    </submittedName>
</protein>
<sequence>MTPVLASSRDGPARAVGRNVLGKSVPPVRIHAHPLRKVRGWEEHLEQISTDLRRVVSDRRSRVLMVKAAPGGGKTRLLAEAATVADDMGFTIVGGVVAGPDAVPDMAHLPAATQVRVAGSSTDRFSSPRATSLVEATGARLRRAANDVPTVVTLDDLHLADFPTLMALCDLILALKGRPILWLLTFTSATSAAPSEQASMCLSRLRGRVAVEPIRRLSPLSNEALEQLVTDHTGSVPDPTLLALVESLNDTPSAVIELIRGLMEDGVICTVEGTLRLTPGTPGSSRDVNAVHVPAPVPKRLSSMIEENLLRLSDSTVKSLRLAAVLGSPFAPEELSAMLDESPAGLLTAVHEAVERGVLVCCGQNLAFRTESIWRVLLDSVPPPVRALLRRQAAETLLRRPDGAERAALQLVHVARPGDAKDLDVIAEGARRLVATDPTTAASLAIRGMELLDPGQDQRVRLANTAVKALTKVGRLDEAVTLARDEIEVAAAPTSVPPARDIAALQASMSTALLLRGDASAARQATDDVLARQAGGLPRAEVVITRLAASYLIGDSTAVEQARTILSRPDRRDRAVRVSAMTVHALDRWRTGHVVDAVGILRDAVALNHVGETVQVLDPCCFLAFALVRIDEFGEAEEVVRGYGRTTASTESSPATAVQAVLRAPLHLAQGQLNEAEQVARVALRQDGPYMPVFAPQAFLVLAHVALRRGTPAQAAIHLKALEGEGLQHSSSPWQAEYLLLQAQLAEVNDGPAAALEVLTETGAQPITPREIVLEDPAVAAWWVRCALTADQPEIAGGVVDTIEDLSKLNPEVPALFAAATHARALAEADTDALAEAGRLHRNPWARAATAEDRARIFLFRGDHESAITELDCAMNAYNQLGAEREAARVRAQLRGLGVWRRHWKQAKRPLSGWESLTETERKVAKLVANGLTNQQAADHLFISPHTVGFHLRQIYRKLGIRSRSALIRYDASRVSRPEAS</sequence>
<dbReference type="CDD" id="cd06170">
    <property type="entry name" value="LuxR_C_like"/>
    <property type="match status" value="1"/>
</dbReference>
<dbReference type="HOGENOM" id="CLU_006850_2_1_11"/>
<dbReference type="InterPro" id="IPR000792">
    <property type="entry name" value="Tscrpt_reg_LuxR_C"/>
</dbReference>
<dbReference type="EMBL" id="CP000850">
    <property type="protein sequence ID" value="ABV98184.1"/>
    <property type="molecule type" value="Genomic_DNA"/>
</dbReference>
<dbReference type="SMART" id="SM00421">
    <property type="entry name" value="HTH_LUXR"/>
    <property type="match status" value="1"/>
</dbReference>
<proteinExistence type="predicted"/>
<organism evidence="5">
    <name type="scientific">Salinispora arenicola (strain CNS-205)</name>
    <dbReference type="NCBI Taxonomy" id="391037"/>
    <lineage>
        <taxon>Bacteria</taxon>
        <taxon>Bacillati</taxon>
        <taxon>Actinomycetota</taxon>
        <taxon>Actinomycetes</taxon>
        <taxon>Micromonosporales</taxon>
        <taxon>Micromonosporaceae</taxon>
        <taxon>Salinispora</taxon>
    </lineage>
</organism>
<dbReference type="GO" id="GO:0006355">
    <property type="term" value="P:regulation of DNA-templated transcription"/>
    <property type="evidence" value="ECO:0007669"/>
    <property type="project" value="InterPro"/>
</dbReference>
<dbReference type="eggNOG" id="COG2909">
    <property type="taxonomic scope" value="Bacteria"/>
</dbReference>
<dbReference type="KEGG" id="saq:Sare_2326"/>
<dbReference type="PANTHER" id="PTHR44688:SF16">
    <property type="entry name" value="DNA-BINDING TRANSCRIPTIONAL ACTIVATOR DEVR_DOSR"/>
    <property type="match status" value="1"/>
</dbReference>
<dbReference type="InterPro" id="IPR036388">
    <property type="entry name" value="WH-like_DNA-bd_sf"/>
</dbReference>
<gene>
    <name evidence="5" type="ordered locus">Sare_2326</name>
</gene>
<dbReference type="Pfam" id="PF00196">
    <property type="entry name" value="GerE"/>
    <property type="match status" value="1"/>
</dbReference>
<evidence type="ECO:0000259" key="4">
    <source>
        <dbReference type="PROSITE" id="PS50043"/>
    </source>
</evidence>
<accession>A8M268</accession>
<dbReference type="Pfam" id="PF13191">
    <property type="entry name" value="AAA_16"/>
    <property type="match status" value="1"/>
</dbReference>
<keyword evidence="1" id="KW-0805">Transcription regulation</keyword>
<dbReference type="AlphaFoldDB" id="A8M268"/>
<dbReference type="PRINTS" id="PR00038">
    <property type="entry name" value="HTHLUXR"/>
</dbReference>
<feature type="domain" description="HTH luxR-type" evidence="4">
    <location>
        <begin position="910"/>
        <end position="975"/>
    </location>
</feature>
<dbReference type="Gene3D" id="1.25.40.10">
    <property type="entry name" value="Tetratricopeptide repeat domain"/>
    <property type="match status" value="1"/>
</dbReference>
<keyword evidence="3" id="KW-0804">Transcription</keyword>
<dbReference type="SUPFAM" id="SSF46894">
    <property type="entry name" value="C-terminal effector domain of the bipartite response regulators"/>
    <property type="match status" value="1"/>
</dbReference>
<name>A8M268_SALAI</name>
<dbReference type="STRING" id="391037.Sare_2326"/>
<dbReference type="SUPFAM" id="SSF48452">
    <property type="entry name" value="TPR-like"/>
    <property type="match status" value="1"/>
</dbReference>
<dbReference type="Gene3D" id="1.10.10.10">
    <property type="entry name" value="Winged helix-like DNA-binding domain superfamily/Winged helix DNA-binding domain"/>
    <property type="match status" value="1"/>
</dbReference>
<dbReference type="InterPro" id="IPR016032">
    <property type="entry name" value="Sig_transdc_resp-reg_C-effctor"/>
</dbReference>
<dbReference type="PROSITE" id="PS50043">
    <property type="entry name" value="HTH_LUXR_2"/>
    <property type="match status" value="1"/>
</dbReference>
<dbReference type="PANTHER" id="PTHR44688">
    <property type="entry name" value="DNA-BINDING TRANSCRIPTIONAL ACTIVATOR DEVR_DOSR"/>
    <property type="match status" value="1"/>
</dbReference>
<dbReference type="InterPro" id="IPR041664">
    <property type="entry name" value="AAA_16"/>
</dbReference>
<dbReference type="GO" id="GO:0003677">
    <property type="term" value="F:DNA binding"/>
    <property type="evidence" value="ECO:0007669"/>
    <property type="project" value="UniProtKB-KW"/>
</dbReference>
<evidence type="ECO:0000313" key="5">
    <source>
        <dbReference type="EMBL" id="ABV98184.1"/>
    </source>
</evidence>
<evidence type="ECO:0000256" key="1">
    <source>
        <dbReference type="ARBA" id="ARBA00023015"/>
    </source>
</evidence>
<keyword evidence="2" id="KW-0238">DNA-binding</keyword>
<evidence type="ECO:0000256" key="2">
    <source>
        <dbReference type="ARBA" id="ARBA00023125"/>
    </source>
</evidence>
<dbReference type="InterPro" id="IPR011990">
    <property type="entry name" value="TPR-like_helical_dom_sf"/>
</dbReference>
<reference evidence="5" key="1">
    <citation type="submission" date="2007-10" db="EMBL/GenBank/DDBJ databases">
        <title>Complete sequence of Salinispora arenicola CNS-205.</title>
        <authorList>
            <consortium name="US DOE Joint Genome Institute"/>
            <person name="Copeland A."/>
            <person name="Lucas S."/>
            <person name="Lapidus A."/>
            <person name="Barry K."/>
            <person name="Glavina del Rio T."/>
            <person name="Dalin E."/>
            <person name="Tice H."/>
            <person name="Pitluck S."/>
            <person name="Foster B."/>
            <person name="Schmutz J."/>
            <person name="Larimer F."/>
            <person name="Land M."/>
            <person name="Hauser L."/>
            <person name="Kyrpides N."/>
            <person name="Ivanova N."/>
            <person name="Jensen P.R."/>
            <person name="Moore B.S."/>
            <person name="Penn K."/>
            <person name="Jenkins C."/>
            <person name="Udwary D."/>
            <person name="Xiang L."/>
            <person name="Gontang E."/>
            <person name="Richardson P."/>
        </authorList>
    </citation>
    <scope>NUCLEOTIDE SEQUENCE [LARGE SCALE GENOMIC DNA]</scope>
    <source>
        <strain evidence="5">CNS-205</strain>
    </source>
</reference>
<evidence type="ECO:0000256" key="3">
    <source>
        <dbReference type="ARBA" id="ARBA00023163"/>
    </source>
</evidence>